<gene>
    <name evidence="1" type="ORF">ACFFR3_10620</name>
</gene>
<comment type="caution">
    <text evidence="1">The sequence shown here is derived from an EMBL/GenBank/DDBJ whole genome shotgun (WGS) entry which is preliminary data.</text>
</comment>
<name>A0ABV5NI36_9ACTN</name>
<dbReference type="Proteomes" id="UP001589568">
    <property type="component" value="Unassembled WGS sequence"/>
</dbReference>
<reference evidence="1 2" key="1">
    <citation type="submission" date="2024-09" db="EMBL/GenBank/DDBJ databases">
        <authorList>
            <person name="Sun Q."/>
            <person name="Mori K."/>
        </authorList>
    </citation>
    <scope>NUCLEOTIDE SEQUENCE [LARGE SCALE GENOMIC DNA]</scope>
    <source>
        <strain evidence="1 2">JCM 3324</strain>
    </source>
</reference>
<protein>
    <submittedName>
        <fullName evidence="1">Uncharacterized protein</fullName>
    </submittedName>
</protein>
<dbReference type="RefSeq" id="WP_379483024.1">
    <property type="nucleotide sequence ID" value="NZ_JBHMCF010000011.1"/>
</dbReference>
<organism evidence="1 2">
    <name type="scientific">Nonomuraea salmonea</name>
    <dbReference type="NCBI Taxonomy" id="46181"/>
    <lineage>
        <taxon>Bacteria</taxon>
        <taxon>Bacillati</taxon>
        <taxon>Actinomycetota</taxon>
        <taxon>Actinomycetes</taxon>
        <taxon>Streptosporangiales</taxon>
        <taxon>Streptosporangiaceae</taxon>
        <taxon>Nonomuraea</taxon>
    </lineage>
</organism>
<accession>A0ABV5NI36</accession>
<sequence>MPGIMLAPRTGVEWFTGVRPWLGRYGRLDRVEDTAIDWFSV</sequence>
<evidence type="ECO:0000313" key="1">
    <source>
        <dbReference type="EMBL" id="MFB9469960.1"/>
    </source>
</evidence>
<evidence type="ECO:0000313" key="2">
    <source>
        <dbReference type="Proteomes" id="UP001589568"/>
    </source>
</evidence>
<keyword evidence="2" id="KW-1185">Reference proteome</keyword>
<proteinExistence type="predicted"/>
<dbReference type="EMBL" id="JBHMCF010000011">
    <property type="protein sequence ID" value="MFB9469960.1"/>
    <property type="molecule type" value="Genomic_DNA"/>
</dbReference>